<dbReference type="SUPFAM" id="SSF46785">
    <property type="entry name" value="Winged helix' DNA-binding domain"/>
    <property type="match status" value="1"/>
</dbReference>
<evidence type="ECO:0000313" key="7">
    <source>
        <dbReference type="Proteomes" id="UP000484015"/>
    </source>
</evidence>
<dbReference type="InterPro" id="IPR005119">
    <property type="entry name" value="LysR_subst-bd"/>
</dbReference>
<evidence type="ECO:0000256" key="4">
    <source>
        <dbReference type="ARBA" id="ARBA00023163"/>
    </source>
</evidence>
<keyword evidence="7" id="KW-1185">Reference proteome</keyword>
<keyword evidence="4" id="KW-0804">Transcription</keyword>
<dbReference type="Gene3D" id="3.40.190.290">
    <property type="match status" value="1"/>
</dbReference>
<evidence type="ECO:0000256" key="1">
    <source>
        <dbReference type="ARBA" id="ARBA00009437"/>
    </source>
</evidence>
<proteinExistence type="inferred from homology"/>
<dbReference type="PROSITE" id="PS50931">
    <property type="entry name" value="HTH_LYSR"/>
    <property type="match status" value="1"/>
</dbReference>
<dbReference type="RefSeq" id="WP_155439422.1">
    <property type="nucleotide sequence ID" value="NZ_WNLA01000007.1"/>
</dbReference>
<evidence type="ECO:0000313" key="6">
    <source>
        <dbReference type="EMBL" id="MTW03039.1"/>
    </source>
</evidence>
<reference evidence="6 7" key="1">
    <citation type="submission" date="2019-11" db="EMBL/GenBank/DDBJ databases">
        <title>Type strains purchased from KCTC, JCM and DSMZ.</title>
        <authorList>
            <person name="Lu H."/>
        </authorList>
    </citation>
    <scope>NUCLEOTIDE SEQUENCE [LARGE SCALE GENOMIC DNA]</scope>
    <source>
        <strain evidence="6 7">KCTC 42409</strain>
    </source>
</reference>
<protein>
    <submittedName>
        <fullName evidence="6">LysR family transcriptional regulator</fullName>
    </submittedName>
</protein>
<dbReference type="Pfam" id="PF00126">
    <property type="entry name" value="HTH_1"/>
    <property type="match status" value="1"/>
</dbReference>
<dbReference type="Pfam" id="PF03466">
    <property type="entry name" value="LysR_substrate"/>
    <property type="match status" value="1"/>
</dbReference>
<feature type="domain" description="HTH lysR-type" evidence="5">
    <location>
        <begin position="8"/>
        <end position="65"/>
    </location>
</feature>
<dbReference type="InterPro" id="IPR036388">
    <property type="entry name" value="WH-like_DNA-bd_sf"/>
</dbReference>
<dbReference type="OrthoDB" id="8587655at2"/>
<dbReference type="Proteomes" id="UP000484015">
    <property type="component" value="Unassembled WGS sequence"/>
</dbReference>
<dbReference type="PANTHER" id="PTHR30126:SF98">
    <property type="entry name" value="HTH-TYPE TRANSCRIPTIONAL ACTIVATOR BAUR"/>
    <property type="match status" value="1"/>
</dbReference>
<dbReference type="EMBL" id="WNLA01000007">
    <property type="protein sequence ID" value="MTW03039.1"/>
    <property type="molecule type" value="Genomic_DNA"/>
</dbReference>
<evidence type="ECO:0000256" key="3">
    <source>
        <dbReference type="ARBA" id="ARBA00023125"/>
    </source>
</evidence>
<accession>A0A6L6Q0V9</accession>
<organism evidence="6 7">
    <name type="scientific">Pseudoduganella ginsengisoli</name>
    <dbReference type="NCBI Taxonomy" id="1462440"/>
    <lineage>
        <taxon>Bacteria</taxon>
        <taxon>Pseudomonadati</taxon>
        <taxon>Pseudomonadota</taxon>
        <taxon>Betaproteobacteria</taxon>
        <taxon>Burkholderiales</taxon>
        <taxon>Oxalobacteraceae</taxon>
        <taxon>Telluria group</taxon>
        <taxon>Pseudoduganella</taxon>
    </lineage>
</organism>
<keyword evidence="2" id="KW-0805">Transcription regulation</keyword>
<dbReference type="AlphaFoldDB" id="A0A6L6Q0V9"/>
<dbReference type="CDD" id="cd05466">
    <property type="entry name" value="PBP2_LTTR_substrate"/>
    <property type="match status" value="1"/>
</dbReference>
<dbReference type="PANTHER" id="PTHR30126">
    <property type="entry name" value="HTH-TYPE TRANSCRIPTIONAL REGULATOR"/>
    <property type="match status" value="1"/>
</dbReference>
<evidence type="ECO:0000259" key="5">
    <source>
        <dbReference type="PROSITE" id="PS50931"/>
    </source>
</evidence>
<dbReference type="GO" id="GO:0003700">
    <property type="term" value="F:DNA-binding transcription factor activity"/>
    <property type="evidence" value="ECO:0007669"/>
    <property type="project" value="InterPro"/>
</dbReference>
<dbReference type="InterPro" id="IPR000847">
    <property type="entry name" value="LysR_HTH_N"/>
</dbReference>
<dbReference type="SUPFAM" id="SSF53850">
    <property type="entry name" value="Periplasmic binding protein-like II"/>
    <property type="match status" value="1"/>
</dbReference>
<sequence>MLTNLSDLDLRLIRVFLAVADAGGLSLAQTMLNVNQSTISTQLSTLEARLGFRLCDRGRAGFRLTPKGERFAQAARRMLDVVNDFCEEARNIEKKLSGSLRIGLIGHTAPAQNAKLGVAISNFRKRDEAVRFHIFNRSPNEIEEQMLAGELDLGIGYFWHQLPELEYVPLYVEKQIAYCGQGHSLYGTSDKISTVDVANYEWIGRSYPVPEFESRFGQQNYGARADNMEAVAVLIMSGRYCGFLPSHFAEPYEKLGLLQALNTDELAYRVTIHTCAHKASRRGDIIEAFMSDLRAVMALP</sequence>
<dbReference type="GO" id="GO:0000976">
    <property type="term" value="F:transcription cis-regulatory region binding"/>
    <property type="evidence" value="ECO:0007669"/>
    <property type="project" value="TreeGrafter"/>
</dbReference>
<dbReference type="InterPro" id="IPR036390">
    <property type="entry name" value="WH_DNA-bd_sf"/>
</dbReference>
<comment type="similarity">
    <text evidence="1">Belongs to the LysR transcriptional regulatory family.</text>
</comment>
<comment type="caution">
    <text evidence="6">The sequence shown here is derived from an EMBL/GenBank/DDBJ whole genome shotgun (WGS) entry which is preliminary data.</text>
</comment>
<keyword evidence="3" id="KW-0238">DNA-binding</keyword>
<dbReference type="Gene3D" id="1.10.10.10">
    <property type="entry name" value="Winged helix-like DNA-binding domain superfamily/Winged helix DNA-binding domain"/>
    <property type="match status" value="1"/>
</dbReference>
<evidence type="ECO:0000256" key="2">
    <source>
        <dbReference type="ARBA" id="ARBA00023015"/>
    </source>
</evidence>
<gene>
    <name evidence="6" type="ORF">GM668_13185</name>
</gene>
<name>A0A6L6Q0V9_9BURK</name>